<organism evidence="2 3">
    <name type="scientific">Pseudanabaena frigida</name>
    <dbReference type="NCBI Taxonomy" id="945775"/>
    <lineage>
        <taxon>Bacteria</taxon>
        <taxon>Bacillati</taxon>
        <taxon>Cyanobacteriota</taxon>
        <taxon>Cyanophyceae</taxon>
        <taxon>Pseudanabaenales</taxon>
        <taxon>Pseudanabaenaceae</taxon>
        <taxon>Pseudanabaena</taxon>
    </lineage>
</organism>
<evidence type="ECO:0000313" key="3">
    <source>
        <dbReference type="Proteomes" id="UP000249467"/>
    </source>
</evidence>
<sequence>MIIQTESAYLKILNFNTNLKTLFTDKWLATTKYFYLLIASHLFLYIFEVLYFMKSTHLQLLRIQANFFS</sequence>
<keyword evidence="1" id="KW-1133">Transmembrane helix</keyword>
<keyword evidence="1" id="KW-0812">Transmembrane</keyword>
<reference evidence="2 3" key="1">
    <citation type="submission" date="2018-04" db="EMBL/GenBank/DDBJ databases">
        <authorList>
            <person name="Go L.Y."/>
            <person name="Mitchell J.A."/>
        </authorList>
    </citation>
    <scope>NUCLEOTIDE SEQUENCE [LARGE SCALE GENOMIC DNA]</scope>
    <source>
        <strain evidence="2">ULC066bin1</strain>
    </source>
</reference>
<keyword evidence="1" id="KW-0472">Membrane</keyword>
<gene>
    <name evidence="2" type="ORF">DCF19_07395</name>
</gene>
<evidence type="ECO:0000256" key="1">
    <source>
        <dbReference type="SAM" id="Phobius"/>
    </source>
</evidence>
<dbReference type="AlphaFoldDB" id="A0A2W4Y642"/>
<protein>
    <submittedName>
        <fullName evidence="2">Uncharacterized protein</fullName>
    </submittedName>
</protein>
<comment type="caution">
    <text evidence="2">The sequence shown here is derived from an EMBL/GenBank/DDBJ whole genome shotgun (WGS) entry which is preliminary data.</text>
</comment>
<proteinExistence type="predicted"/>
<dbReference type="EMBL" id="QBML01000007">
    <property type="protein sequence ID" value="PZO42405.1"/>
    <property type="molecule type" value="Genomic_DNA"/>
</dbReference>
<accession>A0A2W4Y642</accession>
<name>A0A2W4Y642_9CYAN</name>
<evidence type="ECO:0000313" key="2">
    <source>
        <dbReference type="EMBL" id="PZO42405.1"/>
    </source>
</evidence>
<dbReference type="Proteomes" id="UP000249467">
    <property type="component" value="Unassembled WGS sequence"/>
</dbReference>
<reference evidence="2 3" key="2">
    <citation type="submission" date="2018-06" db="EMBL/GenBank/DDBJ databases">
        <title>Metagenomic assembly of (sub)arctic Cyanobacteria and their associated microbiome from non-axenic cultures.</title>
        <authorList>
            <person name="Baurain D."/>
        </authorList>
    </citation>
    <scope>NUCLEOTIDE SEQUENCE [LARGE SCALE GENOMIC DNA]</scope>
    <source>
        <strain evidence="2">ULC066bin1</strain>
    </source>
</reference>
<feature type="transmembrane region" description="Helical" evidence="1">
    <location>
        <begin position="33"/>
        <end position="53"/>
    </location>
</feature>